<evidence type="ECO:0000313" key="3">
    <source>
        <dbReference type="EMBL" id="CUU07928.1"/>
    </source>
</evidence>
<evidence type="ECO:0000313" key="4">
    <source>
        <dbReference type="Proteomes" id="UP000320623"/>
    </source>
</evidence>
<dbReference type="GO" id="GO:0010411">
    <property type="term" value="P:xyloglucan metabolic process"/>
    <property type="evidence" value="ECO:0007669"/>
    <property type="project" value="TreeGrafter"/>
</dbReference>
<dbReference type="AlphaFoldDB" id="A0A0S4NAQ4"/>
<dbReference type="SUPFAM" id="SSF110296">
    <property type="entry name" value="Oligoxyloglucan reducing end-specific cellobiohydrolase"/>
    <property type="match status" value="2"/>
</dbReference>
<dbReference type="EMBL" id="FAOO01000017">
    <property type="protein sequence ID" value="CUU07928.1"/>
    <property type="molecule type" value="Genomic_DNA"/>
</dbReference>
<feature type="domain" description="Sortilin N-terminal" evidence="2">
    <location>
        <begin position="224"/>
        <end position="324"/>
    </location>
</feature>
<keyword evidence="4" id="KW-1185">Reference proteome</keyword>
<dbReference type="InterPro" id="IPR031778">
    <property type="entry name" value="Sortilin_N"/>
</dbReference>
<accession>A0A0S4NAQ4</accession>
<sequence>MRGFKFLFLLFCILLNYSTALSERKIYAVVLISGKMIVGADNSLSGLFISSDDGNFWIHKGWGNIKATSIAIEPNSKGEVLYLTAGNGVLKSTDRGETWRIMTDWRVTEVLRVVIHPENKNEIFIATPYGVFKSVDSGWSWEEKNDGIKPEETGTTSSTFVSSIVIDRGNPSRILIGTEDGIYESLNRGERWKALALKGIGIRVLVQSPHNSDVLFAGTESDGIFKSSDGGKSWKKVNDGLTSLTIYTIAFDPKNDKVIYSAGFKTGICVSNDGGETWKCSEKGLDGFNSIHSIAVHPDKPNFIVIGTIDGGVFISADGGKTWRHSGLKGAIVWTVHIE</sequence>
<dbReference type="InterPro" id="IPR015943">
    <property type="entry name" value="WD40/YVTN_repeat-like_dom_sf"/>
</dbReference>
<name>A0A0S4NAQ4_9BACT</name>
<dbReference type="RefSeq" id="WP_140945659.1">
    <property type="nucleotide sequence ID" value="NZ_FAOO01000017.1"/>
</dbReference>
<dbReference type="InterPro" id="IPR052025">
    <property type="entry name" value="Xyloglucanase_GH74"/>
</dbReference>
<proteinExistence type="predicted"/>
<dbReference type="PANTHER" id="PTHR43739:SF5">
    <property type="entry name" value="EXO-ALPHA-SIALIDASE"/>
    <property type="match status" value="1"/>
</dbReference>
<organism evidence="3 4">
    <name type="scientific">Candidatus Thermokryptus mobilis</name>
    <dbReference type="NCBI Taxonomy" id="1643428"/>
    <lineage>
        <taxon>Bacteria</taxon>
        <taxon>Pseudomonadati</taxon>
        <taxon>Candidatus Kryptoniota</taxon>
        <taxon>Candidatus Thermokryptus</taxon>
    </lineage>
</organism>
<reference evidence="4" key="1">
    <citation type="submission" date="2015-11" db="EMBL/GenBank/DDBJ databases">
        <authorList>
            <person name="Varghese N."/>
        </authorList>
    </citation>
    <scope>NUCLEOTIDE SEQUENCE [LARGE SCALE GENOMIC DNA]</scope>
</reference>
<gene>
    <name evidence="3" type="ORF">JGI1_01939</name>
</gene>
<protein>
    <recommendedName>
        <fullName evidence="2">Sortilin N-terminal domain-containing protein</fullName>
    </recommendedName>
</protein>
<dbReference type="OrthoDB" id="184130at2"/>
<dbReference type="CDD" id="cd15482">
    <property type="entry name" value="Sialidase_non-viral"/>
    <property type="match status" value="1"/>
</dbReference>
<evidence type="ECO:0000259" key="2">
    <source>
        <dbReference type="Pfam" id="PF15902"/>
    </source>
</evidence>
<dbReference type="STRING" id="1643428.GCA_001442855_01901"/>
<dbReference type="PANTHER" id="PTHR43739">
    <property type="entry name" value="XYLOGLUCANASE (EUROFUNG)"/>
    <property type="match status" value="1"/>
</dbReference>
<dbReference type="Proteomes" id="UP000320623">
    <property type="component" value="Unassembled WGS sequence"/>
</dbReference>
<evidence type="ECO:0000256" key="1">
    <source>
        <dbReference type="ARBA" id="ARBA00022737"/>
    </source>
</evidence>
<dbReference type="Gene3D" id="2.130.10.10">
    <property type="entry name" value="YVTN repeat-like/Quinoprotein amine dehydrogenase"/>
    <property type="match status" value="3"/>
</dbReference>
<dbReference type="Pfam" id="PF15902">
    <property type="entry name" value="Sortilin-Vps10"/>
    <property type="match status" value="1"/>
</dbReference>
<keyword evidence="1" id="KW-0677">Repeat</keyword>